<dbReference type="AlphaFoldDB" id="A0A3E0G7L3"/>
<dbReference type="Proteomes" id="UP000256269">
    <property type="component" value="Unassembled WGS sequence"/>
</dbReference>
<reference evidence="3 4" key="1">
    <citation type="submission" date="2018-08" db="EMBL/GenBank/DDBJ databases">
        <title>Genomic Encyclopedia of Archaeal and Bacterial Type Strains, Phase II (KMG-II): from individual species to whole genera.</title>
        <authorList>
            <person name="Goeker M."/>
        </authorList>
    </citation>
    <scope>NUCLEOTIDE SEQUENCE [LARGE SCALE GENOMIC DNA]</scope>
    <source>
        <strain evidence="3 4">DSM 45791</strain>
    </source>
</reference>
<gene>
    <name evidence="3" type="ORF">BCF44_14019</name>
</gene>
<dbReference type="InterPro" id="IPR020471">
    <property type="entry name" value="AKR"/>
</dbReference>
<dbReference type="PANTHER" id="PTHR43625:SF40">
    <property type="entry name" value="ALDO-KETO REDUCTASE YAKC [NADP(+)]"/>
    <property type="match status" value="1"/>
</dbReference>
<protein>
    <submittedName>
        <fullName evidence="3">Aryl-alcohol dehydrogenase-like predicted oxidoreductase</fullName>
    </submittedName>
</protein>
<dbReference type="NCBIfam" id="NF007695">
    <property type="entry name" value="PRK10376.1"/>
    <property type="match status" value="1"/>
</dbReference>
<dbReference type="SUPFAM" id="SSF51430">
    <property type="entry name" value="NAD(P)-linked oxidoreductase"/>
    <property type="match status" value="1"/>
</dbReference>
<dbReference type="OrthoDB" id="3216283at2"/>
<dbReference type="EMBL" id="QUNO01000040">
    <property type="protein sequence ID" value="REH17939.1"/>
    <property type="molecule type" value="Genomic_DNA"/>
</dbReference>
<dbReference type="RefSeq" id="WP_116182326.1">
    <property type="nucleotide sequence ID" value="NZ_CP144375.1"/>
</dbReference>
<keyword evidence="4" id="KW-1185">Reference proteome</keyword>
<evidence type="ECO:0000313" key="3">
    <source>
        <dbReference type="EMBL" id="REH17939.1"/>
    </source>
</evidence>
<evidence type="ECO:0000313" key="4">
    <source>
        <dbReference type="Proteomes" id="UP000256269"/>
    </source>
</evidence>
<comment type="caution">
    <text evidence="3">The sequence shown here is derived from an EMBL/GenBank/DDBJ whole genome shotgun (WGS) entry which is preliminary data.</text>
</comment>
<organism evidence="3 4">
    <name type="scientific">Kutzneria buriramensis</name>
    <dbReference type="NCBI Taxonomy" id="1045776"/>
    <lineage>
        <taxon>Bacteria</taxon>
        <taxon>Bacillati</taxon>
        <taxon>Actinomycetota</taxon>
        <taxon>Actinomycetes</taxon>
        <taxon>Pseudonocardiales</taxon>
        <taxon>Pseudonocardiaceae</taxon>
        <taxon>Kutzneria</taxon>
    </lineage>
</organism>
<dbReference type="Gene3D" id="3.20.20.100">
    <property type="entry name" value="NADP-dependent oxidoreductase domain"/>
    <property type="match status" value="1"/>
</dbReference>
<dbReference type="InterPro" id="IPR036812">
    <property type="entry name" value="NAD(P)_OxRdtase_dom_sf"/>
</dbReference>
<dbReference type="PANTHER" id="PTHR43625">
    <property type="entry name" value="AFLATOXIN B1 ALDEHYDE REDUCTASE"/>
    <property type="match status" value="1"/>
</dbReference>
<sequence length="291" mass="31415">MNDKLELADDLSLTRMGYGAIQLAGPMAWGPPKDRDKAVAVLREVVELGITHIDTSDYYGPYTVNELIRETLHPYPEGLHIVTKVGARRGPDKSWPAAISRGELVAAVEDNLEHLGLSSLDLVNLRMTDTTAAASIVEPFTVLAELQEQGLIKHLGVSNVSTEQVIAAQQVAPVVSVQNFYNLAMRKDDSLVDFCAEEGIAFVPFFPLGGFRPLQSDTLQQVADGLGHTPLQLAQAWLLQRSPTMLLIPGTSSVEHLRENVAAADIELPAEAVATLNAVGSAEAVAPWARH</sequence>
<accession>A0A3E0G7L3</accession>
<proteinExistence type="predicted"/>
<name>A0A3E0G7L3_9PSEU</name>
<dbReference type="InterPro" id="IPR050791">
    <property type="entry name" value="Aldo-Keto_reductase"/>
</dbReference>
<dbReference type="Pfam" id="PF00248">
    <property type="entry name" value="Aldo_ket_red"/>
    <property type="match status" value="1"/>
</dbReference>
<dbReference type="GO" id="GO:0016491">
    <property type="term" value="F:oxidoreductase activity"/>
    <property type="evidence" value="ECO:0007669"/>
    <property type="project" value="UniProtKB-KW"/>
</dbReference>
<dbReference type="GO" id="GO:0005737">
    <property type="term" value="C:cytoplasm"/>
    <property type="evidence" value="ECO:0007669"/>
    <property type="project" value="TreeGrafter"/>
</dbReference>
<evidence type="ECO:0000259" key="2">
    <source>
        <dbReference type="Pfam" id="PF00248"/>
    </source>
</evidence>
<dbReference type="PRINTS" id="PR00069">
    <property type="entry name" value="ALDKETRDTASE"/>
</dbReference>
<dbReference type="InterPro" id="IPR023210">
    <property type="entry name" value="NADP_OxRdtase_dom"/>
</dbReference>
<keyword evidence="1" id="KW-0560">Oxidoreductase</keyword>
<feature type="domain" description="NADP-dependent oxidoreductase" evidence="2">
    <location>
        <begin position="15"/>
        <end position="279"/>
    </location>
</feature>
<dbReference type="CDD" id="cd19088">
    <property type="entry name" value="AKR_AKR13B1"/>
    <property type="match status" value="1"/>
</dbReference>
<evidence type="ECO:0000256" key="1">
    <source>
        <dbReference type="ARBA" id="ARBA00023002"/>
    </source>
</evidence>